<dbReference type="InterPro" id="IPR015797">
    <property type="entry name" value="NUDIX_hydrolase-like_dom_sf"/>
</dbReference>
<keyword evidence="6" id="KW-1185">Reference proteome</keyword>
<evidence type="ECO:0000313" key="5">
    <source>
        <dbReference type="EMBL" id="MBW7476973.1"/>
    </source>
</evidence>
<dbReference type="PROSITE" id="PS00893">
    <property type="entry name" value="NUDIX_BOX"/>
    <property type="match status" value="1"/>
</dbReference>
<gene>
    <name evidence="5" type="ORF">K0T92_19835</name>
</gene>
<keyword evidence="2 3" id="KW-0378">Hydrolase</keyword>
<name>A0ABS7DAK9_9BACL</name>
<dbReference type="EMBL" id="JAHZIJ010000018">
    <property type="protein sequence ID" value="MBW7476973.1"/>
    <property type="molecule type" value="Genomic_DNA"/>
</dbReference>
<evidence type="ECO:0000259" key="4">
    <source>
        <dbReference type="PROSITE" id="PS51462"/>
    </source>
</evidence>
<dbReference type="Pfam" id="PF00293">
    <property type="entry name" value="NUDIX"/>
    <property type="match status" value="1"/>
</dbReference>
<dbReference type="InterPro" id="IPR000086">
    <property type="entry name" value="NUDIX_hydrolase_dom"/>
</dbReference>
<dbReference type="PRINTS" id="PR00502">
    <property type="entry name" value="NUDIXFAMILY"/>
</dbReference>
<dbReference type="RefSeq" id="WP_219874220.1">
    <property type="nucleotide sequence ID" value="NZ_JAHZIJ010000018.1"/>
</dbReference>
<comment type="caution">
    <text evidence="5">The sequence shown here is derived from an EMBL/GenBank/DDBJ whole genome shotgun (WGS) entry which is preliminary data.</text>
</comment>
<evidence type="ECO:0000256" key="3">
    <source>
        <dbReference type="RuleBase" id="RU003476"/>
    </source>
</evidence>
<evidence type="ECO:0000313" key="6">
    <source>
        <dbReference type="Proteomes" id="UP000812277"/>
    </source>
</evidence>
<organism evidence="5 6">
    <name type="scientific">Paenibacillus oenotherae</name>
    <dbReference type="NCBI Taxonomy" id="1435645"/>
    <lineage>
        <taxon>Bacteria</taxon>
        <taxon>Bacillati</taxon>
        <taxon>Bacillota</taxon>
        <taxon>Bacilli</taxon>
        <taxon>Bacillales</taxon>
        <taxon>Paenibacillaceae</taxon>
        <taxon>Paenibacillus</taxon>
    </lineage>
</organism>
<comment type="cofactor">
    <cofactor evidence="1">
        <name>Mg(2+)</name>
        <dbReference type="ChEBI" id="CHEBI:18420"/>
    </cofactor>
</comment>
<sequence>MDNYGISAAGCVILNEKREVLLLRQTYDGCKWSLPGGRIDTGEAAWEAAARESSEEIGLTVDQLQLSGMYYLPHRHAYYYVFIAGSWSGIPVPDGDEIDRYGFFALDKLPGPITNFNIERIQDALEYTGHARLRDQNNTRRQLINGKL</sequence>
<dbReference type="PANTHER" id="PTHR43046">
    <property type="entry name" value="GDP-MANNOSE MANNOSYL HYDROLASE"/>
    <property type="match status" value="1"/>
</dbReference>
<evidence type="ECO:0000256" key="1">
    <source>
        <dbReference type="ARBA" id="ARBA00001946"/>
    </source>
</evidence>
<dbReference type="InterPro" id="IPR020476">
    <property type="entry name" value="Nudix_hydrolase"/>
</dbReference>
<accession>A0ABS7DAK9</accession>
<protein>
    <submittedName>
        <fullName evidence="5">NUDIX hydrolase</fullName>
    </submittedName>
</protein>
<proteinExistence type="inferred from homology"/>
<dbReference type="InterPro" id="IPR020084">
    <property type="entry name" value="NUDIX_hydrolase_CS"/>
</dbReference>
<dbReference type="Gene3D" id="3.90.79.10">
    <property type="entry name" value="Nucleoside Triphosphate Pyrophosphohydrolase"/>
    <property type="match status" value="1"/>
</dbReference>
<dbReference type="Proteomes" id="UP000812277">
    <property type="component" value="Unassembled WGS sequence"/>
</dbReference>
<reference evidence="5 6" key="1">
    <citation type="submission" date="2021-07" db="EMBL/GenBank/DDBJ databases">
        <title>Paenibacillus radiodurans sp. nov., isolated from the southeastern edge of Tengger Desert.</title>
        <authorList>
            <person name="Zhang G."/>
        </authorList>
    </citation>
    <scope>NUCLEOTIDE SEQUENCE [LARGE SCALE GENOMIC DNA]</scope>
    <source>
        <strain evidence="5 6">DT7-4</strain>
    </source>
</reference>
<dbReference type="GO" id="GO:0016787">
    <property type="term" value="F:hydrolase activity"/>
    <property type="evidence" value="ECO:0007669"/>
    <property type="project" value="UniProtKB-KW"/>
</dbReference>
<dbReference type="PANTHER" id="PTHR43046:SF2">
    <property type="entry name" value="8-OXO-DGTP DIPHOSPHATASE-RELATED"/>
    <property type="match status" value="1"/>
</dbReference>
<evidence type="ECO:0000256" key="2">
    <source>
        <dbReference type="ARBA" id="ARBA00022801"/>
    </source>
</evidence>
<comment type="similarity">
    <text evidence="3">Belongs to the Nudix hydrolase family.</text>
</comment>
<dbReference type="SUPFAM" id="SSF55811">
    <property type="entry name" value="Nudix"/>
    <property type="match status" value="1"/>
</dbReference>
<feature type="domain" description="Nudix hydrolase" evidence="4">
    <location>
        <begin position="4"/>
        <end position="126"/>
    </location>
</feature>
<dbReference type="PROSITE" id="PS51462">
    <property type="entry name" value="NUDIX"/>
    <property type="match status" value="1"/>
</dbReference>